<dbReference type="EMBL" id="JAHHHV010000040">
    <property type="protein sequence ID" value="MBW4465357.1"/>
    <property type="molecule type" value="Genomic_DNA"/>
</dbReference>
<evidence type="ECO:0000313" key="8">
    <source>
        <dbReference type="EMBL" id="MBW4465357.1"/>
    </source>
</evidence>
<dbReference type="SUPFAM" id="SSF50346">
    <property type="entry name" value="PRC-barrel domain"/>
    <property type="match status" value="1"/>
</dbReference>
<comment type="similarity">
    <text evidence="5">Belongs to the RimM family.</text>
</comment>
<accession>A0A951P9T1</accession>
<proteinExistence type="inferred from homology"/>
<evidence type="ECO:0000256" key="1">
    <source>
        <dbReference type="ARBA" id="ARBA00022490"/>
    </source>
</evidence>
<dbReference type="InterPro" id="IPR036976">
    <property type="entry name" value="RimM_N_sf"/>
</dbReference>
<dbReference type="Gene3D" id="2.40.30.60">
    <property type="entry name" value="RimM"/>
    <property type="match status" value="1"/>
</dbReference>
<dbReference type="SUPFAM" id="SSF50447">
    <property type="entry name" value="Translation proteins"/>
    <property type="match status" value="1"/>
</dbReference>
<dbReference type="PANTHER" id="PTHR33692:SF1">
    <property type="entry name" value="RIBOSOME MATURATION FACTOR RIMM"/>
    <property type="match status" value="1"/>
</dbReference>
<protein>
    <recommendedName>
        <fullName evidence="5">Ribosome maturation factor RimM</fullName>
    </recommendedName>
</protein>
<keyword evidence="1 5" id="KW-0963">Cytoplasm</keyword>
<dbReference type="InterPro" id="IPR009000">
    <property type="entry name" value="Transl_B-barrel_sf"/>
</dbReference>
<feature type="domain" description="RimM N-terminal" evidence="6">
    <location>
        <begin position="6"/>
        <end position="90"/>
    </location>
</feature>
<dbReference type="GO" id="GO:0006364">
    <property type="term" value="P:rRNA processing"/>
    <property type="evidence" value="ECO:0007669"/>
    <property type="project" value="UniProtKB-UniRule"/>
</dbReference>
<dbReference type="GO" id="GO:0005737">
    <property type="term" value="C:cytoplasm"/>
    <property type="evidence" value="ECO:0007669"/>
    <property type="project" value="UniProtKB-SubCell"/>
</dbReference>
<dbReference type="PANTHER" id="PTHR33692">
    <property type="entry name" value="RIBOSOME MATURATION FACTOR RIMM"/>
    <property type="match status" value="1"/>
</dbReference>
<feature type="domain" description="Ribosome maturation factor RimM PRC barrel" evidence="7">
    <location>
        <begin position="104"/>
        <end position="170"/>
    </location>
</feature>
<evidence type="ECO:0000256" key="3">
    <source>
        <dbReference type="ARBA" id="ARBA00022552"/>
    </source>
</evidence>
<evidence type="ECO:0000256" key="4">
    <source>
        <dbReference type="ARBA" id="ARBA00023186"/>
    </source>
</evidence>
<dbReference type="InterPro" id="IPR011961">
    <property type="entry name" value="RimM"/>
</dbReference>
<dbReference type="Gene3D" id="2.30.30.240">
    <property type="entry name" value="PRC-barrel domain"/>
    <property type="match status" value="1"/>
</dbReference>
<reference evidence="8" key="1">
    <citation type="submission" date="2021-05" db="EMBL/GenBank/DDBJ databases">
        <authorList>
            <person name="Pietrasiak N."/>
            <person name="Ward R."/>
            <person name="Stajich J.E."/>
            <person name="Kurbessoian T."/>
        </authorList>
    </citation>
    <scope>NUCLEOTIDE SEQUENCE</scope>
    <source>
        <strain evidence="8">GSE-TBD4-15B</strain>
    </source>
</reference>
<dbReference type="GO" id="GO:0005840">
    <property type="term" value="C:ribosome"/>
    <property type="evidence" value="ECO:0007669"/>
    <property type="project" value="InterPro"/>
</dbReference>
<dbReference type="HAMAP" id="MF_00014">
    <property type="entry name" value="Ribosome_mat_RimM"/>
    <property type="match status" value="1"/>
</dbReference>
<dbReference type="Proteomes" id="UP000707356">
    <property type="component" value="Unassembled WGS sequence"/>
</dbReference>
<evidence type="ECO:0000259" key="6">
    <source>
        <dbReference type="Pfam" id="PF01782"/>
    </source>
</evidence>
<organism evidence="8 9">
    <name type="scientific">Pegethrix bostrychoides GSE-TBD4-15B</name>
    <dbReference type="NCBI Taxonomy" id="2839662"/>
    <lineage>
        <taxon>Bacteria</taxon>
        <taxon>Bacillati</taxon>
        <taxon>Cyanobacteriota</taxon>
        <taxon>Cyanophyceae</taxon>
        <taxon>Oculatellales</taxon>
        <taxon>Oculatellaceae</taxon>
        <taxon>Pegethrix</taxon>
    </lineage>
</organism>
<dbReference type="InterPro" id="IPR002676">
    <property type="entry name" value="RimM_N"/>
</dbReference>
<evidence type="ECO:0000256" key="2">
    <source>
        <dbReference type="ARBA" id="ARBA00022517"/>
    </source>
</evidence>
<comment type="function">
    <text evidence="5">An accessory protein needed during the final step in the assembly of 30S ribosomal subunit, possibly for assembly of the head region. Essential for efficient processing of 16S rRNA. May be needed both before and after RbfA during the maturation of 16S rRNA. It has affinity for free ribosomal 30S subunits but not for 70S ribosomes.</text>
</comment>
<dbReference type="GO" id="GO:0043022">
    <property type="term" value="F:ribosome binding"/>
    <property type="evidence" value="ECO:0007669"/>
    <property type="project" value="InterPro"/>
</dbReference>
<keyword evidence="3 5" id="KW-0698">rRNA processing</keyword>
<keyword evidence="4 5" id="KW-0143">Chaperone</keyword>
<dbReference type="InterPro" id="IPR011033">
    <property type="entry name" value="PRC_barrel-like_sf"/>
</dbReference>
<comment type="caution">
    <text evidence="8">The sequence shown here is derived from an EMBL/GenBank/DDBJ whole genome shotgun (WGS) entry which is preliminary data.</text>
</comment>
<dbReference type="InterPro" id="IPR056792">
    <property type="entry name" value="PRC_RimM"/>
</dbReference>
<evidence type="ECO:0000256" key="5">
    <source>
        <dbReference type="HAMAP-Rule" id="MF_00014"/>
    </source>
</evidence>
<comment type="subcellular location">
    <subcellularLocation>
        <location evidence="5">Cytoplasm</location>
    </subcellularLocation>
</comment>
<name>A0A951P9T1_9CYAN</name>
<dbReference type="Pfam" id="PF24986">
    <property type="entry name" value="PRC_RimM"/>
    <property type="match status" value="1"/>
</dbReference>
<comment type="subunit">
    <text evidence="5">Binds ribosomal protein uS19.</text>
</comment>
<dbReference type="GO" id="GO:0042274">
    <property type="term" value="P:ribosomal small subunit biogenesis"/>
    <property type="evidence" value="ECO:0007669"/>
    <property type="project" value="UniProtKB-UniRule"/>
</dbReference>
<reference evidence="8" key="2">
    <citation type="journal article" date="2022" name="Microbiol. Resour. Announc.">
        <title>Metagenome Sequencing to Explore Phylogenomics of Terrestrial Cyanobacteria.</title>
        <authorList>
            <person name="Ward R.D."/>
            <person name="Stajich J.E."/>
            <person name="Johansen J.R."/>
            <person name="Huntemann M."/>
            <person name="Clum A."/>
            <person name="Foster B."/>
            <person name="Foster B."/>
            <person name="Roux S."/>
            <person name="Palaniappan K."/>
            <person name="Varghese N."/>
            <person name="Mukherjee S."/>
            <person name="Reddy T.B.K."/>
            <person name="Daum C."/>
            <person name="Copeland A."/>
            <person name="Chen I.A."/>
            <person name="Ivanova N.N."/>
            <person name="Kyrpides N.C."/>
            <person name="Shapiro N."/>
            <person name="Eloe-Fadrosh E.A."/>
            <person name="Pietrasiak N."/>
        </authorList>
    </citation>
    <scope>NUCLEOTIDE SEQUENCE</scope>
    <source>
        <strain evidence="8">GSE-TBD4-15B</strain>
    </source>
</reference>
<dbReference type="NCBIfam" id="TIGR02273">
    <property type="entry name" value="16S_RimM"/>
    <property type="match status" value="1"/>
</dbReference>
<keyword evidence="2 5" id="KW-0690">Ribosome biogenesis</keyword>
<sequence>MDWLEIGKIVAAQGLKGELRVYPDTDFPQRFQTPGKRWLLRPGQTEPEPIKLTSGRYLDGKGLYVITLSGITSRDQAEALRDSRILVPATDRPRLEAGEFHVADLVDLSVFDQASQQQIGRVTDILPAGHDLLEVELLNGKKVLIPFVEPIVPIVDLANRRIEITPPAGLIE</sequence>
<evidence type="ECO:0000259" key="7">
    <source>
        <dbReference type="Pfam" id="PF24986"/>
    </source>
</evidence>
<dbReference type="Pfam" id="PF01782">
    <property type="entry name" value="RimM"/>
    <property type="match status" value="1"/>
</dbReference>
<dbReference type="AlphaFoldDB" id="A0A951P9T1"/>
<comment type="domain">
    <text evidence="5">The PRC barrel domain binds ribosomal protein uS19.</text>
</comment>
<gene>
    <name evidence="5 8" type="primary">rimM</name>
    <name evidence="8" type="ORF">KME07_07945</name>
</gene>
<evidence type="ECO:0000313" key="9">
    <source>
        <dbReference type="Proteomes" id="UP000707356"/>
    </source>
</evidence>